<dbReference type="AlphaFoldDB" id="E6LMA8"/>
<dbReference type="eggNOG" id="COG0603">
    <property type="taxonomic scope" value="Bacteria"/>
</dbReference>
<accession>E6LMA8</accession>
<dbReference type="InterPro" id="IPR049676">
    <property type="entry name" value="QatC"/>
</dbReference>
<dbReference type="EMBL" id="AEPW01000046">
    <property type="protein sequence ID" value="EFU77003.1"/>
    <property type="molecule type" value="Genomic_DNA"/>
</dbReference>
<comment type="caution">
    <text evidence="1">The sequence shown here is derived from an EMBL/GenBank/DDBJ whole genome shotgun (WGS) entry which is preliminary data.</text>
</comment>
<evidence type="ECO:0000313" key="1">
    <source>
        <dbReference type="EMBL" id="EFU77003.1"/>
    </source>
</evidence>
<reference evidence="1 2" key="1">
    <citation type="submission" date="2010-12" db="EMBL/GenBank/DDBJ databases">
        <authorList>
            <person name="Muzny D."/>
            <person name="Qin X."/>
            <person name="Deng J."/>
            <person name="Jiang H."/>
            <person name="Liu Y."/>
            <person name="Qu J."/>
            <person name="Song X.-Z."/>
            <person name="Zhang L."/>
            <person name="Thornton R."/>
            <person name="Coyle M."/>
            <person name="Francisco L."/>
            <person name="Jackson L."/>
            <person name="Javaid M."/>
            <person name="Korchina V."/>
            <person name="Kovar C."/>
            <person name="Mata R."/>
            <person name="Mathew T."/>
            <person name="Ngo R."/>
            <person name="Nguyen L."/>
            <person name="Nguyen N."/>
            <person name="Okwuonu G."/>
            <person name="Ongeri F."/>
            <person name="Pham C."/>
            <person name="Simmons D."/>
            <person name="Wilczek-Boney K."/>
            <person name="Hale W."/>
            <person name="Jakkamsetti A."/>
            <person name="Pham P."/>
            <person name="Ruth R."/>
            <person name="San Lucas F."/>
            <person name="Warren J."/>
            <person name="Zhang J."/>
            <person name="Zhao Z."/>
            <person name="Zhou C."/>
            <person name="Zhu D."/>
            <person name="Lee S."/>
            <person name="Bess C."/>
            <person name="Blankenburg K."/>
            <person name="Forbes L."/>
            <person name="Fu Q."/>
            <person name="Gubbala S."/>
            <person name="Hirani K."/>
            <person name="Jayaseelan J.C."/>
            <person name="Lara F."/>
            <person name="Munidasa M."/>
            <person name="Palculict T."/>
            <person name="Patil S."/>
            <person name="Pu L.-L."/>
            <person name="Saada N."/>
            <person name="Tang L."/>
            <person name="Weissenberger G."/>
            <person name="Zhu Y."/>
            <person name="Hemphill L."/>
            <person name="Shang Y."/>
            <person name="Youmans B."/>
            <person name="Ayvaz T."/>
            <person name="Ross M."/>
            <person name="Santibanez J."/>
            <person name="Aqrawi P."/>
            <person name="Gross S."/>
            <person name="Joshi V."/>
            <person name="Fowler G."/>
            <person name="Nazareth L."/>
            <person name="Reid J."/>
            <person name="Worley K."/>
            <person name="Petrosino J."/>
            <person name="Highlander S."/>
            <person name="Gibbs R."/>
        </authorList>
    </citation>
    <scope>NUCLEOTIDE SEQUENCE [LARGE SCALE GENOMIC DNA]</scope>
    <source>
        <strain evidence="1 2">DSM 3986</strain>
    </source>
</reference>
<proteinExistence type="predicted"/>
<dbReference type="RefSeq" id="WP_008750860.1">
    <property type="nucleotide sequence ID" value="NZ_GL622296.1"/>
</dbReference>
<dbReference type="InterPro" id="IPR014729">
    <property type="entry name" value="Rossmann-like_a/b/a_fold"/>
</dbReference>
<dbReference type="HOGENOM" id="CLU_048552_0_1_9"/>
<evidence type="ECO:0000313" key="2">
    <source>
        <dbReference type="Proteomes" id="UP000003434"/>
    </source>
</evidence>
<organism evidence="1 2">
    <name type="scientific">Lachnoanaerobaculum saburreum DSM 3986</name>
    <dbReference type="NCBI Taxonomy" id="887325"/>
    <lineage>
        <taxon>Bacteria</taxon>
        <taxon>Bacillati</taxon>
        <taxon>Bacillota</taxon>
        <taxon>Clostridia</taxon>
        <taxon>Lachnospirales</taxon>
        <taxon>Lachnospiraceae</taxon>
        <taxon>Lachnoanaerobaculum</taxon>
    </lineage>
</organism>
<protein>
    <submittedName>
        <fullName evidence="1">Uncharacterized protein</fullName>
    </submittedName>
</protein>
<sequence length="452" mass="51742">MKFWIKKENDADPDVEWKDSYILTLNRDSGSTIYSGLPSIWYHLGCQKMVPIYEDLFVIGLSVFALDKRIARNLFSDSWTRQIEVSIPVLEMNKWHNCEAQWNKILSFLTGDEWKISFRQAMTEYGTHKNKNRIYIDLSGCDCVSLFSGGLDSYCGAIKLLQEGHSPVLVGHNEYPKLRYIQERFCNNFNECYPSQKSLFLGFTAGARTPFRLEGERLRKSENTSRGRSLLFLCAAISVAGIMGEQIPVYIPENGFIGLNVALTNSRKGSCSTRTTHPYFLNSLNKLIASVGIQNRIFNFFAFKTKREIVNLVSGTEAFKQGYKDTISCSHPCVSRYNRVGSRDYPVNCGFCYPCIIRKGSLQDVELETDDILKASEFLKTQADRDKSADLFAVLSSIHRYKGLSEKDIERLICCTGKLEHDEIQCFKRVYRQGMDDLIEYFSKDSDMEAYM</sequence>
<dbReference type="NCBIfam" id="NF041925">
    <property type="entry name" value="QatC"/>
    <property type="match status" value="1"/>
</dbReference>
<dbReference type="Proteomes" id="UP000003434">
    <property type="component" value="Unassembled WGS sequence"/>
</dbReference>
<dbReference type="Gene3D" id="3.40.50.620">
    <property type="entry name" value="HUPs"/>
    <property type="match status" value="1"/>
</dbReference>
<name>E6LMA8_9FIRM</name>
<gene>
    <name evidence="1" type="ORF">HMPREF0381_1093</name>
</gene>